<dbReference type="EMBL" id="VNIB01000006">
    <property type="protein sequence ID" value="TYO98403.1"/>
    <property type="molecule type" value="Genomic_DNA"/>
</dbReference>
<name>A0A5D3WK11_9BACT</name>
<protein>
    <submittedName>
        <fullName evidence="1">Uncharacterized protein</fullName>
    </submittedName>
</protein>
<evidence type="ECO:0000313" key="2">
    <source>
        <dbReference type="Proteomes" id="UP000324159"/>
    </source>
</evidence>
<dbReference type="Proteomes" id="UP000324159">
    <property type="component" value="Unassembled WGS sequence"/>
</dbReference>
<keyword evidence="2" id="KW-1185">Reference proteome</keyword>
<comment type="caution">
    <text evidence="1">The sequence shown here is derived from an EMBL/GenBank/DDBJ whole genome shotgun (WGS) entry which is preliminary data.</text>
</comment>
<organism evidence="1 2">
    <name type="scientific">Geothermobacter ehrlichii</name>
    <dbReference type="NCBI Taxonomy" id="213224"/>
    <lineage>
        <taxon>Bacteria</taxon>
        <taxon>Pseudomonadati</taxon>
        <taxon>Thermodesulfobacteriota</taxon>
        <taxon>Desulfuromonadia</taxon>
        <taxon>Desulfuromonadales</taxon>
        <taxon>Geothermobacteraceae</taxon>
        <taxon>Geothermobacter</taxon>
    </lineage>
</organism>
<sequence length="32" mass="3678">MTSVAGLRQLMEVADQTKLRSVIRQHIKVKKI</sequence>
<accession>A0A5D3WK11</accession>
<reference evidence="1 2" key="1">
    <citation type="submission" date="2019-07" db="EMBL/GenBank/DDBJ databases">
        <title>Genomic Encyclopedia of Type Strains, Phase IV (KMG-IV): sequencing the most valuable type-strain genomes for metagenomic binning, comparative biology and taxonomic classification.</title>
        <authorList>
            <person name="Goeker M."/>
        </authorList>
    </citation>
    <scope>NUCLEOTIDE SEQUENCE [LARGE SCALE GENOMIC DNA]</scope>
    <source>
        <strain evidence="1 2">SS015</strain>
    </source>
</reference>
<dbReference type="AlphaFoldDB" id="A0A5D3WK11"/>
<evidence type="ECO:0000313" key="1">
    <source>
        <dbReference type="EMBL" id="TYO98403.1"/>
    </source>
</evidence>
<gene>
    <name evidence="1" type="ORF">EDC39_1062</name>
</gene>
<proteinExistence type="predicted"/>